<evidence type="ECO:0000259" key="3">
    <source>
        <dbReference type="SMART" id="SM00644"/>
    </source>
</evidence>
<evidence type="ECO:0000313" key="6">
    <source>
        <dbReference type="Proteomes" id="UP001500466"/>
    </source>
</evidence>
<sequence length="375" mass="39667">MLPGSTARPARNRLRPLAAAAALALTLLAAPAAATPETAPARTAGTTHTVPLQGIARDAPAGEGRTIAVIPRTPTRAFSLAGISWDDPAADPRLVVTLRTKSQGKWGSWRTIRTTGDRLADTARRGASEPLWMGRSDAVQARVGLLSGDVPRGLRLELVDPGVASVDGKVRSRGAGSRPAIVSRAAWGADESLREADFKYTDTVKVVFVHHTADSNTYSCADSPAVLRSIYRYHVKTNGWSDIGYNFLVDRCGTIFEGRAGGVDKAVRGAHTLGFNTDSMGVAAIGTYTDTAPPAPLLEGLTRVIAWKLGMYGRNPLGQDQLTSGDSASRFAAGTNVRFNVVSGHRDAFVTECPGQALYDNLPRLRRGAAKALGT</sequence>
<feature type="domain" description="Peptidoglycan recognition protein family" evidence="4">
    <location>
        <begin position="179"/>
        <end position="330"/>
    </location>
</feature>
<evidence type="ECO:0000313" key="5">
    <source>
        <dbReference type="EMBL" id="GAA4964496.1"/>
    </source>
</evidence>
<dbReference type="SMART" id="SM00644">
    <property type="entry name" value="Ami_2"/>
    <property type="match status" value="1"/>
</dbReference>
<dbReference type="PANTHER" id="PTHR11022">
    <property type="entry name" value="PEPTIDOGLYCAN RECOGNITION PROTEIN"/>
    <property type="match status" value="1"/>
</dbReference>
<proteinExistence type="inferred from homology"/>
<feature type="chain" id="PRO_5046224929" evidence="2">
    <location>
        <begin position="35"/>
        <end position="375"/>
    </location>
</feature>
<organism evidence="5 6">
    <name type="scientific">Yinghuangia aomiensis</name>
    <dbReference type="NCBI Taxonomy" id="676205"/>
    <lineage>
        <taxon>Bacteria</taxon>
        <taxon>Bacillati</taxon>
        <taxon>Actinomycetota</taxon>
        <taxon>Actinomycetes</taxon>
        <taxon>Kitasatosporales</taxon>
        <taxon>Streptomycetaceae</taxon>
        <taxon>Yinghuangia</taxon>
    </lineage>
</organism>
<dbReference type="Gene3D" id="3.40.80.10">
    <property type="entry name" value="Peptidoglycan recognition protein-like"/>
    <property type="match status" value="1"/>
</dbReference>
<gene>
    <name evidence="5" type="ORF">GCM10023205_30800</name>
</gene>
<dbReference type="SMART" id="SM00701">
    <property type="entry name" value="PGRP"/>
    <property type="match status" value="1"/>
</dbReference>
<feature type="domain" description="N-acetylmuramoyl-L-alanine amidase" evidence="3">
    <location>
        <begin position="193"/>
        <end position="355"/>
    </location>
</feature>
<evidence type="ECO:0000256" key="2">
    <source>
        <dbReference type="SAM" id="SignalP"/>
    </source>
</evidence>
<dbReference type="EMBL" id="BAABHS010000009">
    <property type="protein sequence ID" value="GAA4964496.1"/>
    <property type="molecule type" value="Genomic_DNA"/>
</dbReference>
<feature type="signal peptide" evidence="2">
    <location>
        <begin position="1"/>
        <end position="34"/>
    </location>
</feature>
<dbReference type="SUPFAM" id="SSF55846">
    <property type="entry name" value="N-acetylmuramoyl-L-alanine amidase-like"/>
    <property type="match status" value="1"/>
</dbReference>
<name>A0ABP9H9C4_9ACTN</name>
<comment type="caution">
    <text evidence="5">The sequence shown here is derived from an EMBL/GenBank/DDBJ whole genome shotgun (WGS) entry which is preliminary data.</text>
</comment>
<dbReference type="PANTHER" id="PTHR11022:SF41">
    <property type="entry name" value="PEPTIDOGLYCAN-RECOGNITION PROTEIN LC-RELATED"/>
    <property type="match status" value="1"/>
</dbReference>
<dbReference type="InterPro" id="IPR036505">
    <property type="entry name" value="Amidase/PGRP_sf"/>
</dbReference>
<protein>
    <submittedName>
        <fullName evidence="5">N-acetylmuramoyl-L-alanine amidase</fullName>
    </submittedName>
</protein>
<reference evidence="6" key="1">
    <citation type="journal article" date="2019" name="Int. J. Syst. Evol. Microbiol.">
        <title>The Global Catalogue of Microorganisms (GCM) 10K type strain sequencing project: providing services to taxonomists for standard genome sequencing and annotation.</title>
        <authorList>
            <consortium name="The Broad Institute Genomics Platform"/>
            <consortium name="The Broad Institute Genome Sequencing Center for Infectious Disease"/>
            <person name="Wu L."/>
            <person name="Ma J."/>
        </authorList>
    </citation>
    <scope>NUCLEOTIDE SEQUENCE [LARGE SCALE GENOMIC DNA]</scope>
    <source>
        <strain evidence="6">JCM 17986</strain>
    </source>
</reference>
<keyword evidence="6" id="KW-1185">Reference proteome</keyword>
<dbReference type="InterPro" id="IPR006619">
    <property type="entry name" value="PGRP_domain_met/bac"/>
</dbReference>
<dbReference type="Pfam" id="PF01510">
    <property type="entry name" value="Amidase_2"/>
    <property type="match status" value="1"/>
</dbReference>
<dbReference type="InterPro" id="IPR015510">
    <property type="entry name" value="PGRP"/>
</dbReference>
<dbReference type="RefSeq" id="WP_345676015.1">
    <property type="nucleotide sequence ID" value="NZ_BAABHS010000009.1"/>
</dbReference>
<accession>A0ABP9H9C4</accession>
<dbReference type="InterPro" id="IPR002502">
    <property type="entry name" value="Amidase_domain"/>
</dbReference>
<dbReference type="Proteomes" id="UP001500466">
    <property type="component" value="Unassembled WGS sequence"/>
</dbReference>
<keyword evidence="2" id="KW-0732">Signal</keyword>
<evidence type="ECO:0000259" key="4">
    <source>
        <dbReference type="SMART" id="SM00701"/>
    </source>
</evidence>
<dbReference type="CDD" id="cd06583">
    <property type="entry name" value="PGRP"/>
    <property type="match status" value="1"/>
</dbReference>
<evidence type="ECO:0000256" key="1">
    <source>
        <dbReference type="ARBA" id="ARBA00007553"/>
    </source>
</evidence>
<comment type="similarity">
    <text evidence="1">Belongs to the N-acetylmuramoyl-L-alanine amidase 2 family.</text>
</comment>